<dbReference type="GO" id="GO:0005829">
    <property type="term" value="C:cytosol"/>
    <property type="evidence" value="ECO:0007669"/>
    <property type="project" value="TreeGrafter"/>
</dbReference>
<name>A0A1Z4JHY9_LEPBY</name>
<organism evidence="5 6">
    <name type="scientific">Leptolyngbya boryana NIES-2135</name>
    <dbReference type="NCBI Taxonomy" id="1973484"/>
    <lineage>
        <taxon>Bacteria</taxon>
        <taxon>Bacillati</taxon>
        <taxon>Cyanobacteriota</taxon>
        <taxon>Cyanophyceae</taxon>
        <taxon>Leptolyngbyales</taxon>
        <taxon>Leptolyngbyaceae</taxon>
        <taxon>Leptolyngbya group</taxon>
        <taxon>Leptolyngbya</taxon>
    </lineage>
</organism>
<dbReference type="GO" id="GO:0006412">
    <property type="term" value="P:translation"/>
    <property type="evidence" value="ECO:0007669"/>
    <property type="project" value="TreeGrafter"/>
</dbReference>
<dbReference type="InterPro" id="IPR035956">
    <property type="entry name" value="RimP_N_sf"/>
</dbReference>
<dbReference type="SUPFAM" id="SSF75420">
    <property type="entry name" value="YhbC-like, N-terminal domain"/>
    <property type="match status" value="1"/>
</dbReference>
<dbReference type="PANTHER" id="PTHR33867">
    <property type="entry name" value="RIBOSOME MATURATION FACTOR RIMP"/>
    <property type="match status" value="1"/>
</dbReference>
<dbReference type="SUPFAM" id="SSF74942">
    <property type="entry name" value="YhbC-like, C-terminal domain"/>
    <property type="match status" value="1"/>
</dbReference>
<evidence type="ECO:0000256" key="2">
    <source>
        <dbReference type="ARBA" id="ARBA00022517"/>
    </source>
</evidence>
<dbReference type="Gene3D" id="3.30.300.70">
    <property type="entry name" value="RimP-like superfamily, N-terminal"/>
    <property type="match status" value="1"/>
</dbReference>
<keyword evidence="6" id="KW-1185">Reference proteome</keyword>
<evidence type="ECO:0000313" key="6">
    <source>
        <dbReference type="Proteomes" id="UP000217895"/>
    </source>
</evidence>
<evidence type="ECO:0000256" key="3">
    <source>
        <dbReference type="HAMAP-Rule" id="MF_01077"/>
    </source>
</evidence>
<evidence type="ECO:0000259" key="4">
    <source>
        <dbReference type="Pfam" id="PF02576"/>
    </source>
</evidence>
<evidence type="ECO:0000256" key="1">
    <source>
        <dbReference type="ARBA" id="ARBA00022490"/>
    </source>
</evidence>
<reference evidence="5 6" key="1">
    <citation type="submission" date="2017-06" db="EMBL/GenBank/DDBJ databases">
        <title>Genome sequencing of cyanobaciteial culture collection at National Institute for Environmental Studies (NIES).</title>
        <authorList>
            <person name="Hirose Y."/>
            <person name="Shimura Y."/>
            <person name="Fujisawa T."/>
            <person name="Nakamura Y."/>
            <person name="Kawachi M."/>
        </authorList>
    </citation>
    <scope>NUCLEOTIDE SEQUENCE [LARGE SCALE GENOMIC DNA]</scope>
    <source>
        <strain evidence="5 6">NIES-2135</strain>
    </source>
</reference>
<proteinExistence type="inferred from homology"/>
<sequence>MAHPLIPQVLEVAAPVAETLGLEVVHAVFHTNQNPPVLRIDVRNQQADTGLVDCERMSRALEPILDELIPDQYVLEVSSPGISKLLTSDREFISFRGFPAMVTTSEPYQGHIYWEGNLIRRDETNVYISKKGRTISIPRTLITSVQLTESEED</sequence>
<feature type="domain" description="Ribosome maturation factor RimP N-terminal" evidence="4">
    <location>
        <begin position="13"/>
        <end position="82"/>
    </location>
</feature>
<protein>
    <recommendedName>
        <fullName evidence="3">Ribosome maturation factor RimP</fullName>
    </recommendedName>
</protein>
<dbReference type="InterPro" id="IPR028989">
    <property type="entry name" value="RimP_N"/>
</dbReference>
<comment type="subcellular location">
    <subcellularLocation>
        <location evidence="3">Cytoplasm</location>
    </subcellularLocation>
</comment>
<comment type="similarity">
    <text evidence="3">Belongs to the RimP family.</text>
</comment>
<keyword evidence="2 3" id="KW-0690">Ribosome biogenesis</keyword>
<dbReference type="EMBL" id="AP018203">
    <property type="protein sequence ID" value="BAY56298.1"/>
    <property type="molecule type" value="Genomic_DNA"/>
</dbReference>
<dbReference type="AlphaFoldDB" id="A0A1Z4JHY9"/>
<comment type="function">
    <text evidence="3">Required for maturation of 30S ribosomal subunits.</text>
</comment>
<dbReference type="InterPro" id="IPR003728">
    <property type="entry name" value="Ribosome_maturation_RimP"/>
</dbReference>
<evidence type="ECO:0000313" key="5">
    <source>
        <dbReference type="EMBL" id="BAY56298.1"/>
    </source>
</evidence>
<gene>
    <name evidence="3" type="primary">rimP</name>
    <name evidence="5" type="ORF">NIES2135_31290</name>
</gene>
<accession>A0A1Z4JHY9</accession>
<dbReference type="InterPro" id="IPR036847">
    <property type="entry name" value="RimP_C_sf"/>
</dbReference>
<dbReference type="Pfam" id="PF02576">
    <property type="entry name" value="RimP_N"/>
    <property type="match status" value="1"/>
</dbReference>
<dbReference type="HAMAP" id="MF_01077">
    <property type="entry name" value="RimP"/>
    <property type="match status" value="1"/>
</dbReference>
<keyword evidence="1 3" id="KW-0963">Cytoplasm</keyword>
<dbReference type="GO" id="GO:0000028">
    <property type="term" value="P:ribosomal small subunit assembly"/>
    <property type="evidence" value="ECO:0007669"/>
    <property type="project" value="TreeGrafter"/>
</dbReference>
<dbReference type="PANTHER" id="PTHR33867:SF1">
    <property type="entry name" value="RIBOSOME MATURATION FACTOR RIMP"/>
    <property type="match status" value="1"/>
</dbReference>
<dbReference type="NCBIfam" id="NF000935">
    <property type="entry name" value="PRK00092.3-3"/>
    <property type="match status" value="1"/>
</dbReference>
<dbReference type="Proteomes" id="UP000217895">
    <property type="component" value="Chromosome"/>
</dbReference>